<evidence type="ECO:0000256" key="2">
    <source>
        <dbReference type="ARBA" id="ARBA00022723"/>
    </source>
</evidence>
<dbReference type="InterPro" id="IPR051881">
    <property type="entry name" value="Copper_transport_ATOX1-like"/>
</dbReference>
<keyword evidence="1" id="KW-0813">Transport</keyword>
<organism evidence="9 10">
    <name type="scientific">Mixia osmundae (strain CBS 9802 / IAM 14324 / JCM 22182 / KY 12970)</name>
    <dbReference type="NCBI Taxonomy" id="764103"/>
    <lineage>
        <taxon>Eukaryota</taxon>
        <taxon>Fungi</taxon>
        <taxon>Dikarya</taxon>
        <taxon>Basidiomycota</taxon>
        <taxon>Pucciniomycotina</taxon>
        <taxon>Mixiomycetes</taxon>
        <taxon>Mixiales</taxon>
        <taxon>Mixiaceae</taxon>
        <taxon>Mixia</taxon>
    </lineage>
</organism>
<dbReference type="PROSITE" id="PS50846">
    <property type="entry name" value="HMA_2"/>
    <property type="match status" value="1"/>
</dbReference>
<dbReference type="SUPFAM" id="SSF55008">
    <property type="entry name" value="HMA, heavy metal-associated domain"/>
    <property type="match status" value="1"/>
</dbReference>
<dbReference type="Proteomes" id="UP000009131">
    <property type="component" value="Unassembled WGS sequence"/>
</dbReference>
<dbReference type="InParanoid" id="G7E2B1"/>
<protein>
    <recommendedName>
        <fullName evidence="8">HMA domain-containing protein</fullName>
    </recommendedName>
</protein>
<keyword evidence="5" id="KW-0406">Ion transport</keyword>
<dbReference type="CDD" id="cd00371">
    <property type="entry name" value="HMA"/>
    <property type="match status" value="1"/>
</dbReference>
<dbReference type="FunCoup" id="G7E2B1">
    <property type="interactions" value="296"/>
</dbReference>
<keyword evidence="2" id="KW-0479">Metal-binding</keyword>
<dbReference type="PANTHER" id="PTHR46365">
    <property type="entry name" value="COPPER TRANSPORT PROTEIN ATOX1"/>
    <property type="match status" value="1"/>
</dbReference>
<dbReference type="AlphaFoldDB" id="G7E2B1"/>
<dbReference type="GO" id="GO:0016531">
    <property type="term" value="F:copper chaperone activity"/>
    <property type="evidence" value="ECO:0007669"/>
    <property type="project" value="TreeGrafter"/>
</dbReference>
<dbReference type="EMBL" id="BABT02000110">
    <property type="protein sequence ID" value="GAA96971.1"/>
    <property type="molecule type" value="Genomic_DNA"/>
</dbReference>
<reference evidence="9 10" key="1">
    <citation type="journal article" date="2011" name="J. Gen. Appl. Microbiol.">
        <title>Draft genome sequencing of the enigmatic basidiomycete Mixia osmundae.</title>
        <authorList>
            <person name="Nishida H."/>
            <person name="Nagatsuka Y."/>
            <person name="Sugiyama J."/>
        </authorList>
    </citation>
    <scope>NUCLEOTIDE SEQUENCE [LARGE SCALE GENOMIC DNA]</scope>
    <source>
        <strain evidence="10">CBS 9802 / IAM 14324 / JCM 22182 / KY 12970</strain>
    </source>
</reference>
<evidence type="ECO:0000256" key="3">
    <source>
        <dbReference type="ARBA" id="ARBA00022796"/>
    </source>
</evidence>
<dbReference type="eggNOG" id="KOG1603">
    <property type="taxonomic scope" value="Eukaryota"/>
</dbReference>
<dbReference type="GO" id="GO:0005829">
    <property type="term" value="C:cytosol"/>
    <property type="evidence" value="ECO:0007669"/>
    <property type="project" value="TreeGrafter"/>
</dbReference>
<proteinExistence type="inferred from homology"/>
<comment type="similarity">
    <text evidence="7">Belongs to the ATX1 family.</text>
</comment>
<dbReference type="InterPro" id="IPR006121">
    <property type="entry name" value="HMA_dom"/>
</dbReference>
<dbReference type="HOGENOM" id="CLU_134973_3_0_1"/>
<dbReference type="InterPro" id="IPR036163">
    <property type="entry name" value="HMA_dom_sf"/>
</dbReference>
<name>G7E2B1_MIXOS</name>
<evidence type="ECO:0000256" key="6">
    <source>
        <dbReference type="ARBA" id="ARBA00023186"/>
    </source>
</evidence>
<keyword evidence="10" id="KW-1185">Reference proteome</keyword>
<evidence type="ECO:0000313" key="10">
    <source>
        <dbReference type="Proteomes" id="UP000009131"/>
    </source>
</evidence>
<comment type="caution">
    <text evidence="9">The sequence shown here is derived from an EMBL/GenBank/DDBJ whole genome shotgun (WGS) entry which is preliminary data.</text>
</comment>
<keyword evidence="4" id="KW-0186">Copper</keyword>
<keyword evidence="3" id="KW-0187">Copper transport</keyword>
<evidence type="ECO:0000256" key="4">
    <source>
        <dbReference type="ARBA" id="ARBA00023008"/>
    </source>
</evidence>
<dbReference type="STRING" id="764103.G7E2B1"/>
<dbReference type="Pfam" id="PF00403">
    <property type="entry name" value="HMA"/>
    <property type="match status" value="1"/>
</dbReference>
<evidence type="ECO:0000256" key="5">
    <source>
        <dbReference type="ARBA" id="ARBA00023065"/>
    </source>
</evidence>
<sequence length="106" mass="11402">MSITYQFNVAMSCGGCSGAIKRVLDKTEGIQQHTEDLPSQLVTVVVPSIETPSFDVILEKIRKTGKTIHSGGVQAPSNANEITPLTEKDQLKPDWKASLLNAVAAH</sequence>
<dbReference type="GO" id="GO:0046872">
    <property type="term" value="F:metal ion binding"/>
    <property type="evidence" value="ECO:0007669"/>
    <property type="project" value="UniProtKB-KW"/>
</dbReference>
<dbReference type="GO" id="GO:0006825">
    <property type="term" value="P:copper ion transport"/>
    <property type="evidence" value="ECO:0007669"/>
    <property type="project" value="UniProtKB-KW"/>
</dbReference>
<evidence type="ECO:0000259" key="8">
    <source>
        <dbReference type="PROSITE" id="PS50846"/>
    </source>
</evidence>
<gene>
    <name evidence="9" type="primary">Mo03645</name>
    <name evidence="9" type="ORF">E5Q_03645</name>
</gene>
<dbReference type="PANTHER" id="PTHR46365:SF1">
    <property type="entry name" value="COPPER TRANSPORT PROTEIN ATOX1"/>
    <property type="match status" value="1"/>
</dbReference>
<evidence type="ECO:0000313" key="9">
    <source>
        <dbReference type="EMBL" id="GAA96971.1"/>
    </source>
</evidence>
<dbReference type="Gene3D" id="3.30.70.100">
    <property type="match status" value="1"/>
</dbReference>
<evidence type="ECO:0000256" key="1">
    <source>
        <dbReference type="ARBA" id="ARBA00022448"/>
    </source>
</evidence>
<dbReference type="OrthoDB" id="689350at2759"/>
<evidence type="ECO:0000256" key="7">
    <source>
        <dbReference type="ARBA" id="ARBA00038171"/>
    </source>
</evidence>
<reference evidence="9 10" key="2">
    <citation type="journal article" date="2012" name="Open Biol.">
        <title>Characteristics of nucleosomes and linker DNA regions on the genome of the basidiomycete Mixia osmundae revealed by mono- and dinucleosome mapping.</title>
        <authorList>
            <person name="Nishida H."/>
            <person name="Kondo S."/>
            <person name="Matsumoto T."/>
            <person name="Suzuki Y."/>
            <person name="Yoshikawa H."/>
            <person name="Taylor T.D."/>
            <person name="Sugiyama J."/>
        </authorList>
    </citation>
    <scope>NUCLEOTIDE SEQUENCE [LARGE SCALE GENOMIC DNA]</scope>
    <source>
        <strain evidence="10">CBS 9802 / IAM 14324 / JCM 22182 / KY 12970</strain>
    </source>
</reference>
<keyword evidence="6" id="KW-0143">Chaperone</keyword>
<accession>G7E2B1</accession>
<feature type="domain" description="HMA" evidence="8">
    <location>
        <begin position="2"/>
        <end position="69"/>
    </location>
</feature>
<dbReference type="RefSeq" id="XP_014565413.1">
    <property type="nucleotide sequence ID" value="XM_014709927.1"/>
</dbReference>